<evidence type="ECO:0000313" key="2">
    <source>
        <dbReference type="EMBL" id="GGH66111.1"/>
    </source>
</evidence>
<dbReference type="AlphaFoldDB" id="A0A917MX57"/>
<keyword evidence="3" id="KW-1185">Reference proteome</keyword>
<evidence type="ECO:0000313" key="3">
    <source>
        <dbReference type="Proteomes" id="UP000627292"/>
    </source>
</evidence>
<dbReference type="InterPro" id="IPR016092">
    <property type="entry name" value="ATAP"/>
</dbReference>
<dbReference type="GO" id="GO:0016226">
    <property type="term" value="P:iron-sulfur cluster assembly"/>
    <property type="evidence" value="ECO:0007669"/>
    <property type="project" value="InterPro"/>
</dbReference>
<dbReference type="InterPro" id="IPR031108">
    <property type="entry name" value="IscA_plant_cyanobact"/>
</dbReference>
<dbReference type="PANTHER" id="PTHR47265:SF1">
    <property type="entry name" value="IRON-SULFUR ASSEMBLY PROTEIN ISCA, CHLOROPLASTIC"/>
    <property type="match status" value="1"/>
</dbReference>
<dbReference type="InterPro" id="IPR035903">
    <property type="entry name" value="HesB-like_dom_sf"/>
</dbReference>
<dbReference type="Proteomes" id="UP000627292">
    <property type="component" value="Unassembled WGS sequence"/>
</dbReference>
<comment type="caution">
    <text evidence="2">The sequence shown here is derived from an EMBL/GenBank/DDBJ whole genome shotgun (WGS) entry which is preliminary data.</text>
</comment>
<dbReference type="PANTHER" id="PTHR47265">
    <property type="entry name" value="IRON-SULFUR ASSEMBLY PROTEIN ISCA, CHLOROPLASTIC"/>
    <property type="match status" value="1"/>
</dbReference>
<dbReference type="PROSITE" id="PS01152">
    <property type="entry name" value="HESB"/>
    <property type="match status" value="1"/>
</dbReference>
<organism evidence="2 3">
    <name type="scientific">Filimonas zeae</name>
    <dbReference type="NCBI Taxonomy" id="1737353"/>
    <lineage>
        <taxon>Bacteria</taxon>
        <taxon>Pseudomonadati</taxon>
        <taxon>Bacteroidota</taxon>
        <taxon>Chitinophagia</taxon>
        <taxon>Chitinophagales</taxon>
        <taxon>Chitinophagaceae</taxon>
        <taxon>Filimonas</taxon>
    </lineage>
</organism>
<reference evidence="2" key="2">
    <citation type="submission" date="2020-09" db="EMBL/GenBank/DDBJ databases">
        <authorList>
            <person name="Sun Q."/>
            <person name="Zhou Y."/>
        </authorList>
    </citation>
    <scope>NUCLEOTIDE SEQUENCE</scope>
    <source>
        <strain evidence="2">CGMCC 1.15290</strain>
    </source>
</reference>
<dbReference type="Gene3D" id="2.60.300.12">
    <property type="entry name" value="HesB-like domain"/>
    <property type="match status" value="1"/>
</dbReference>
<dbReference type="InterPro" id="IPR000361">
    <property type="entry name" value="ATAP_core_dom"/>
</dbReference>
<gene>
    <name evidence="2" type="ORF">GCM10011379_19950</name>
</gene>
<reference evidence="2" key="1">
    <citation type="journal article" date="2014" name="Int. J. Syst. Evol. Microbiol.">
        <title>Complete genome sequence of Corynebacterium casei LMG S-19264T (=DSM 44701T), isolated from a smear-ripened cheese.</title>
        <authorList>
            <consortium name="US DOE Joint Genome Institute (JGI-PGF)"/>
            <person name="Walter F."/>
            <person name="Albersmeier A."/>
            <person name="Kalinowski J."/>
            <person name="Ruckert C."/>
        </authorList>
    </citation>
    <scope>NUCLEOTIDE SEQUENCE</scope>
    <source>
        <strain evidence="2">CGMCC 1.15290</strain>
    </source>
</reference>
<sequence length="117" mass="12759">MADMETLVQTPVSFTAGAVAEIKRLMQADGFDTTQYLRVGVKGGGCSGLSYVLGFDQKQESDEIFEYEGVPCIMNPGHQLYLHGMEIEYQDGLNNRGFIFNNPNAEKTCGCGTSFSA</sequence>
<dbReference type="EMBL" id="BMIB01000002">
    <property type="protein sequence ID" value="GGH66111.1"/>
    <property type="molecule type" value="Genomic_DNA"/>
</dbReference>
<dbReference type="SUPFAM" id="SSF89360">
    <property type="entry name" value="HesB-like domain"/>
    <property type="match status" value="1"/>
</dbReference>
<feature type="domain" description="Core" evidence="1">
    <location>
        <begin position="12"/>
        <end position="112"/>
    </location>
</feature>
<name>A0A917MX57_9BACT</name>
<dbReference type="Pfam" id="PF01521">
    <property type="entry name" value="Fe-S_biosyn"/>
    <property type="match status" value="1"/>
</dbReference>
<dbReference type="InterPro" id="IPR017870">
    <property type="entry name" value="FeS_cluster_insertion_CS"/>
</dbReference>
<evidence type="ECO:0000259" key="1">
    <source>
        <dbReference type="Pfam" id="PF01521"/>
    </source>
</evidence>
<protein>
    <submittedName>
        <fullName evidence="2">Iron-sulfur-binding protein</fullName>
    </submittedName>
</protein>
<dbReference type="GO" id="GO:0051537">
    <property type="term" value="F:2 iron, 2 sulfur cluster binding"/>
    <property type="evidence" value="ECO:0007669"/>
    <property type="project" value="UniProtKB-ARBA"/>
</dbReference>
<proteinExistence type="predicted"/>
<dbReference type="NCBIfam" id="TIGR00049">
    <property type="entry name" value="iron-sulfur cluster assembly accessory protein"/>
    <property type="match status" value="1"/>
</dbReference>
<accession>A0A917MX57</accession>